<dbReference type="GO" id="GO:0005762">
    <property type="term" value="C:mitochondrial large ribosomal subunit"/>
    <property type="evidence" value="ECO:0007669"/>
    <property type="project" value="TreeGrafter"/>
</dbReference>
<evidence type="ECO:0000313" key="4">
    <source>
        <dbReference type="EMBL" id="GJE84603.1"/>
    </source>
</evidence>
<protein>
    <submittedName>
        <fullName evidence="4">50S ribosomal protein L19</fullName>
    </submittedName>
</protein>
<dbReference type="InterPro" id="IPR008991">
    <property type="entry name" value="Translation_prot_SH3-like_sf"/>
</dbReference>
<dbReference type="Gene3D" id="2.30.30.790">
    <property type="match status" value="1"/>
</dbReference>
<dbReference type="OrthoDB" id="4726at2759"/>
<comment type="similarity">
    <text evidence="1">Belongs to the bacterial ribosomal protein bL19 family.</text>
</comment>
<keyword evidence="2 4" id="KW-0689">Ribosomal protein</keyword>
<sequence>MALNPLRRWARSLATAAYPFSKAAIIPSTPPLPPTPALLKGKGLMPFLKQSILPPEKQNLLDTLFAKRHPDRIQPGSVLTVTLNHAPGIFSGVLLGVRRRGLDTSFRLRNVINRTGVEMQFFISSPHVKEIKVLSRAGGSTGGGGRASRRMRRAKLFYLRDSPDKMSAISQSVKG</sequence>
<name>A0A9P3FWY2_9APHY</name>
<reference evidence="4 5" key="1">
    <citation type="submission" date="2021-08" db="EMBL/GenBank/DDBJ databases">
        <title>Draft Genome Sequence of Phanerochaete sordida strain YK-624.</title>
        <authorList>
            <person name="Mori T."/>
            <person name="Dohra H."/>
            <person name="Suzuki T."/>
            <person name="Kawagishi H."/>
            <person name="Hirai H."/>
        </authorList>
    </citation>
    <scope>NUCLEOTIDE SEQUENCE [LARGE SCALE GENOMIC DNA]</scope>
    <source>
        <strain evidence="4 5">YK-624</strain>
    </source>
</reference>
<dbReference type="Proteomes" id="UP000703269">
    <property type="component" value="Unassembled WGS sequence"/>
</dbReference>
<dbReference type="PANTHER" id="PTHR15680">
    <property type="entry name" value="RIBOSOMAL PROTEIN L19"/>
    <property type="match status" value="1"/>
</dbReference>
<dbReference type="EMBL" id="BPQB01000001">
    <property type="protein sequence ID" value="GJE84603.1"/>
    <property type="molecule type" value="Genomic_DNA"/>
</dbReference>
<dbReference type="SUPFAM" id="SSF50104">
    <property type="entry name" value="Translation proteins SH3-like domain"/>
    <property type="match status" value="1"/>
</dbReference>
<accession>A0A9P3FWY2</accession>
<keyword evidence="5" id="KW-1185">Reference proteome</keyword>
<dbReference type="GO" id="GO:0006412">
    <property type="term" value="P:translation"/>
    <property type="evidence" value="ECO:0007669"/>
    <property type="project" value="InterPro"/>
</dbReference>
<dbReference type="Pfam" id="PF01245">
    <property type="entry name" value="Ribosomal_L19"/>
    <property type="match status" value="1"/>
</dbReference>
<organism evidence="4 5">
    <name type="scientific">Phanerochaete sordida</name>
    <dbReference type="NCBI Taxonomy" id="48140"/>
    <lineage>
        <taxon>Eukaryota</taxon>
        <taxon>Fungi</taxon>
        <taxon>Dikarya</taxon>
        <taxon>Basidiomycota</taxon>
        <taxon>Agaricomycotina</taxon>
        <taxon>Agaricomycetes</taxon>
        <taxon>Polyporales</taxon>
        <taxon>Phanerochaetaceae</taxon>
        <taxon>Phanerochaete</taxon>
    </lineage>
</organism>
<evidence type="ECO:0000256" key="2">
    <source>
        <dbReference type="ARBA" id="ARBA00022980"/>
    </source>
</evidence>
<keyword evidence="3" id="KW-0687">Ribonucleoprotein</keyword>
<evidence type="ECO:0000256" key="3">
    <source>
        <dbReference type="ARBA" id="ARBA00023274"/>
    </source>
</evidence>
<evidence type="ECO:0000313" key="5">
    <source>
        <dbReference type="Proteomes" id="UP000703269"/>
    </source>
</evidence>
<dbReference type="GO" id="GO:0003735">
    <property type="term" value="F:structural constituent of ribosome"/>
    <property type="evidence" value="ECO:0007669"/>
    <property type="project" value="InterPro"/>
</dbReference>
<comment type="caution">
    <text evidence="4">The sequence shown here is derived from an EMBL/GenBank/DDBJ whole genome shotgun (WGS) entry which is preliminary data.</text>
</comment>
<proteinExistence type="inferred from homology"/>
<dbReference type="AlphaFoldDB" id="A0A9P3FWY2"/>
<evidence type="ECO:0000256" key="1">
    <source>
        <dbReference type="ARBA" id="ARBA00005781"/>
    </source>
</evidence>
<dbReference type="InterPro" id="IPR038657">
    <property type="entry name" value="Ribosomal_bL19_sf"/>
</dbReference>
<dbReference type="InterPro" id="IPR001857">
    <property type="entry name" value="Ribosomal_bL19"/>
</dbReference>
<gene>
    <name evidence="4" type="ORF">PsYK624_006790</name>
</gene>
<dbReference type="PANTHER" id="PTHR15680:SF9">
    <property type="entry name" value="LARGE RIBOSOMAL SUBUNIT PROTEIN BL19M"/>
    <property type="match status" value="1"/>
</dbReference>